<dbReference type="InterPro" id="IPR027417">
    <property type="entry name" value="P-loop_NTPase"/>
</dbReference>
<dbReference type="Proteomes" id="UP000815325">
    <property type="component" value="Unassembled WGS sequence"/>
</dbReference>
<name>A0ABQ7G274_DUNSA</name>
<evidence type="ECO:0000313" key="2">
    <source>
        <dbReference type="Proteomes" id="UP000815325"/>
    </source>
</evidence>
<dbReference type="Gene3D" id="3.40.50.300">
    <property type="entry name" value="P-loop containing nucleotide triphosphate hydrolases"/>
    <property type="match status" value="1"/>
</dbReference>
<organism evidence="1 2">
    <name type="scientific">Dunaliella salina</name>
    <name type="common">Green alga</name>
    <name type="synonym">Protococcus salinus</name>
    <dbReference type="NCBI Taxonomy" id="3046"/>
    <lineage>
        <taxon>Eukaryota</taxon>
        <taxon>Viridiplantae</taxon>
        <taxon>Chlorophyta</taxon>
        <taxon>core chlorophytes</taxon>
        <taxon>Chlorophyceae</taxon>
        <taxon>CS clade</taxon>
        <taxon>Chlamydomonadales</taxon>
        <taxon>Dunaliellaceae</taxon>
        <taxon>Dunaliella</taxon>
    </lineage>
</organism>
<accession>A0ABQ7G274</accession>
<dbReference type="EMBL" id="MU070257">
    <property type="protein sequence ID" value="KAF5828707.1"/>
    <property type="molecule type" value="Genomic_DNA"/>
</dbReference>
<proteinExistence type="predicted"/>
<comment type="caution">
    <text evidence="1">The sequence shown here is derived from an EMBL/GenBank/DDBJ whole genome shotgun (WGS) entry which is preliminary data.</text>
</comment>
<keyword evidence="2" id="KW-1185">Reference proteome</keyword>
<gene>
    <name evidence="1" type="ORF">DUNSADRAFT_17191</name>
</gene>
<reference evidence="1" key="1">
    <citation type="submission" date="2017-08" db="EMBL/GenBank/DDBJ databases">
        <authorList>
            <person name="Polle J.E."/>
            <person name="Barry K."/>
            <person name="Cushman J."/>
            <person name="Schmutz J."/>
            <person name="Tran D."/>
            <person name="Hathwaick L.T."/>
            <person name="Yim W.C."/>
            <person name="Jenkins J."/>
            <person name="Mckie-Krisberg Z.M."/>
            <person name="Prochnik S."/>
            <person name="Lindquist E."/>
            <person name="Dockter R.B."/>
            <person name="Adam C."/>
            <person name="Molina H."/>
            <person name="Bunkerborg J."/>
            <person name="Jin E."/>
            <person name="Buchheim M."/>
            <person name="Magnuson J."/>
        </authorList>
    </citation>
    <scope>NUCLEOTIDE SEQUENCE</scope>
    <source>
        <strain evidence="1">CCAP 19/18</strain>
    </source>
</reference>
<sequence>MGLESKTVMALTRTDRVSAAEFQEMVLDRIMMSTSEFSEPLFACIAIVNRTSDDSVTLAEHQAMEAEWFEKHVGAWYAERPREQLEDMASRMTLFNLTKRVDVLYSQYITAVWKPHAIELIKKKKGDTMAELCQLGPHPATLLESGILRDLEAGLSIRVQGGLIKKVTSFLHSSLHRFVAHDGKGGQALWSCFIAFSFAT</sequence>
<protein>
    <submittedName>
        <fullName evidence="1">Uncharacterized protein</fullName>
    </submittedName>
</protein>
<evidence type="ECO:0000313" key="1">
    <source>
        <dbReference type="EMBL" id="KAF5828707.1"/>
    </source>
</evidence>